<keyword evidence="5" id="KW-0067">ATP-binding</keyword>
<evidence type="ECO:0000256" key="1">
    <source>
        <dbReference type="ARBA" id="ARBA00022679"/>
    </source>
</evidence>
<reference evidence="9" key="2">
    <citation type="submission" date="2018-04" db="EMBL/GenBank/DDBJ databases">
        <authorList>
            <person name="Melzer M."/>
        </authorList>
    </citation>
    <scope>NUCLEOTIDE SEQUENCE</scope>
    <source>
        <strain evidence="9">APV1-FL</strain>
    </source>
</reference>
<keyword evidence="3" id="KW-0688">Ribosomal frameshifting</keyword>
<dbReference type="GO" id="GO:0075523">
    <property type="term" value="P:viral translational frameshifting"/>
    <property type="evidence" value="ECO:0007669"/>
    <property type="project" value="UniProtKB-KW"/>
</dbReference>
<evidence type="ECO:0000256" key="6">
    <source>
        <dbReference type="SAM" id="MobiDB-lite"/>
    </source>
</evidence>
<dbReference type="Proteomes" id="UP000297067">
    <property type="component" value="Segment"/>
</dbReference>
<dbReference type="Pfam" id="PF01443">
    <property type="entry name" value="Viral_helicase1"/>
    <property type="match status" value="1"/>
</dbReference>
<reference evidence="9" key="1">
    <citation type="journal article" date="2018" name="Virus Genes">
        <title>Air potato (Dioscorea bulbifera) plants displaying virus-like symptoms are co-infected with a novel potyvirus and a novel ampelovirus.</title>
        <authorList>
            <person name="Dey K.K."/>
            <person name="Sugikawa J."/>
            <person name="Kerr C."/>
            <person name="Melzer M.J."/>
        </authorList>
    </citation>
    <scope>NUCLEOTIDE SEQUENCE [LARGE SCALE GENOMIC DNA]</scope>
    <source>
        <strain evidence="9">APV1-FL</strain>
    </source>
</reference>
<dbReference type="InterPro" id="IPR027351">
    <property type="entry name" value="(+)RNA_virus_helicase_core_dom"/>
</dbReference>
<proteinExistence type="predicted"/>
<accession>A0A3G6V9C9</accession>
<dbReference type="KEGG" id="vg:65100090"/>
<evidence type="ECO:0000256" key="2">
    <source>
        <dbReference type="ARBA" id="ARBA00022741"/>
    </source>
</evidence>
<dbReference type="GeneID" id="65100090"/>
<feature type="region of interest" description="Disordered" evidence="6">
    <location>
        <begin position="287"/>
        <end position="376"/>
    </location>
</feature>
<keyword evidence="4" id="KW-0378">Hydrolase</keyword>
<feature type="region of interest" description="Disordered" evidence="6">
    <location>
        <begin position="183"/>
        <end position="215"/>
    </location>
</feature>
<dbReference type="SUPFAM" id="SSF52540">
    <property type="entry name" value="P-loop containing nucleoside triphosphate hydrolases"/>
    <property type="match status" value="1"/>
</dbReference>
<feature type="region of interest" description="Disordered" evidence="6">
    <location>
        <begin position="1510"/>
        <end position="1543"/>
    </location>
</feature>
<keyword evidence="1" id="KW-0808">Transferase</keyword>
<evidence type="ECO:0000259" key="7">
    <source>
        <dbReference type="PROSITE" id="PS51657"/>
    </source>
</evidence>
<dbReference type="InterPro" id="IPR002588">
    <property type="entry name" value="Alphavirus-like_MT_dom"/>
</dbReference>
<dbReference type="PROSITE" id="PS51743">
    <property type="entry name" value="ALPHAVIRUS_MT"/>
    <property type="match status" value="1"/>
</dbReference>
<protein>
    <submittedName>
        <fullName evidence="9">ORF1a polyprotein</fullName>
    </submittedName>
</protein>
<evidence type="ECO:0000256" key="4">
    <source>
        <dbReference type="ARBA" id="ARBA00022801"/>
    </source>
</evidence>
<feature type="compositionally biased region" description="Low complexity" evidence="6">
    <location>
        <begin position="192"/>
        <end position="215"/>
    </location>
</feature>
<dbReference type="GO" id="GO:0008174">
    <property type="term" value="F:mRNA methyltransferase activity"/>
    <property type="evidence" value="ECO:0007669"/>
    <property type="project" value="UniProtKB-UniRule"/>
</dbReference>
<dbReference type="GO" id="GO:0005524">
    <property type="term" value="F:ATP binding"/>
    <property type="evidence" value="ECO:0007669"/>
    <property type="project" value="UniProtKB-KW"/>
</dbReference>
<keyword evidence="10" id="KW-1185">Reference proteome</keyword>
<feature type="compositionally biased region" description="Low complexity" evidence="6">
    <location>
        <begin position="289"/>
        <end position="303"/>
    </location>
</feature>
<feature type="domain" description="(+)RNA virus helicase C-terminal" evidence="7">
    <location>
        <begin position="1853"/>
        <end position="2189"/>
    </location>
</feature>
<dbReference type="GO" id="GO:0003723">
    <property type="term" value="F:RNA binding"/>
    <property type="evidence" value="ECO:0007669"/>
    <property type="project" value="InterPro"/>
</dbReference>
<dbReference type="GO" id="GO:0006396">
    <property type="term" value="P:RNA processing"/>
    <property type="evidence" value="ECO:0007669"/>
    <property type="project" value="InterPro"/>
</dbReference>
<feature type="compositionally biased region" description="Polar residues" evidence="6">
    <location>
        <begin position="340"/>
        <end position="352"/>
    </location>
</feature>
<evidence type="ECO:0000313" key="9">
    <source>
        <dbReference type="EMBL" id="AZB50206.1"/>
    </source>
</evidence>
<dbReference type="Gene3D" id="3.40.50.300">
    <property type="entry name" value="P-loop containing nucleotide triphosphate hydrolases"/>
    <property type="match status" value="2"/>
</dbReference>
<dbReference type="PROSITE" id="PS51657">
    <property type="entry name" value="PSRV_HELICASE"/>
    <property type="match status" value="1"/>
</dbReference>
<evidence type="ECO:0000313" key="10">
    <source>
        <dbReference type="Proteomes" id="UP000297067"/>
    </source>
</evidence>
<feature type="domain" description="Alphavirus-like MT" evidence="8">
    <location>
        <begin position="695"/>
        <end position="888"/>
    </location>
</feature>
<sequence>MSKKGHLAPGKLAHLRSNKPKAFLSKPKMPEEGPVAFAKLSAERRKALFFQWISPAEYVPEHLRRSRATEARENMMRARKNFSRYHAPNLHLHSANNLCKSAGSYSGLKYYRTSTSFRSNPEYVRRGHYYVNPRCDHPASPLVNLAYLRARYVLTSSTVKGTSFKGVKAQEVPTYHSKNPATLHAGLYNTRTSKSGTSGKSSTKSTKSSGSIPEVVRQAQQVVAEWRLKSAGKSTSSKVVRNGRPLDLSAGEGCGRRPFAPVKKTSVQLETTPAPKKPTKIVKKWVVKTSETSTSPRSTSRSTSDGESSLVTRLATEKVRAWQAGQPATSSDLKGKAVLTPQTTQKMSLPTLSSSSGSRGSGDLRYKNASTVSTASTNSLQRKLAPMFTSSTPDNYMAPIHRRKDTLPLTVERQLNHSSLEFLDSAPQTTQQFVEHLIAEGELLTLGKRCFTTDSGLFVFVVGGDAKYTIPIPTDIWFLGFRAGKVHPEWLCKHAGQLLTCDKDTGLLSYKQVLINKDLIVNTNWSYMSFFDPTIGAPRHARQGWCWLKALACTSMPFERLPVAALVSAGYLLNNGVDCPVVKRGKHYHVDRRGVKISLLVENLVGAEIEEMDCDALTSSDARGNSLLAGALEAVSRRPVFRETSNVMLNLDATLASILHQTAQSKKRAHPILTQTLTEGERDYFISEVGDLYLEFRNGYRGGHSLLNAFRQVFNFKLHADLRGFTINSIGGSLAYHMKSDVSFHHVCSPILEGKDGARRWKDLNQMFLATNVSGVLTGDKMNVLCNTFCSSFCNRRLQDCRVPCTAMTAVDVYDIPLQDIVNAMSRKGTLIMKYALMFPPELLNRDGTIVAFKTDVTVTKTGDEVTYYVGSCGEDYTHSWSVIKSLILTDSIISDQGLFYSVEMVEQMGPYMCFEVALSSMKHHTTQPTRKFKAWYKDMCEIIVILKPPPHLRIERQFVERDFTNRFLLYLTNAAPSYDDRTFEYALSGLRAHRSTMIVGSKIIHSKIDIPTDLSEPLAATFLREAVNRRHQNRKSLHPFSIWSRFIEFLKRMYNRVKGFLKLDFFFKDDPDVALYNKLISKDEPLIRDCPDFIVEEIQSEVLRTETQIEIMEDIVETVRSLVLQQIDPPEEDNEEQVKERGGLAGGAKSSWFDFLLPKGPGLSEQEGDLDNFNLRLWRLLRKMTGWVNAGISWSSTELENIPVVGPILRMLFTFCMRFKTLLSTAFSYCCGSRFRKEETQKKVTLLMQLVTYSEKFVNFLKGVSSCVSNKPNAPGKRGFLSELGEFGMGICGAILSKPKEFATDFFKEQSRNIKHELGCFAVRLGVKKYEKWIKPTPKSILKKHLNKLLGIASSAAGYSPLLVVLLGGCYAVYNYRSEIVEKASHMITALKQYRLNSIDDAFSVCLGIVGAWQKGLPYTPLLNLIWKNPMLEGIFLQHCCDAVWTGNLSLRLLMEAYVTYPLRTTCSLISKREDEPVVPTSPVRIEIGVNKPSINKTEVVKQILAGLGTLGKGKPQPTDSQGEDKSAQQHLSHTPSKGKGVVVAQPMPRELRAPPVEIAGPSGSKQEIPEVVEAKAHSAAPLLPADIPTFDYVAKILNQEVGTNLHPTPVVEEIPSVSESPVLTQPSGVDTTVQIEPTTVVAPETVAQPEHVPSAVEQIYNSIMSSEEQSKREWNDDERNVAENIMVGASDASSSSSGDEAVYAPIPLSHSLSAEVKNDLKINGLDFMLSANPLQKFVELTQFNRQVDPRTVNKAIIEWILLECREFFLQCSVKSSLIGAGFVTDSKGKRVHSSVNREIHSQHYLLKYYDAGKDFLAHHGYLQGTCVCYSLPRKEFLYCLERAAVEDYPLFVLNYKEPPYAYLKVRGITSSLPRIFDKGESLLKITLTNAVPGGGKTYTLVENFKAIEGKGWVLTANRGSAEAIRGDIGPNNSWSKRVKTADSFIIGLSCTLHQPGQTVFVDECFLMHPGQLEACLRALQPSRVEIYGDRRQIPYINRVVGFNAQFTNLDVSNMEYKELLRSFRCPADVCHLLSTLKFPDGAAYTGPVKSVGRHGILKSVSFARDTTPKVSDLMSCDCILTFCQSEKHEMNELVRKSVPPNIRERITVRTVHEAQGATFKNILLVRTKWADDTVFSSLPHILVALSRHTHSLKYYCPATHRDKGVGKYVGLGEKLTEFVASQSLIEHTL</sequence>
<name>A0A3G6V9C9_9CLOS</name>
<keyword evidence="2" id="KW-0547">Nucleotide-binding</keyword>
<dbReference type="InterPro" id="IPR027417">
    <property type="entry name" value="P-loop_NTPase"/>
</dbReference>
<dbReference type="GO" id="GO:0016787">
    <property type="term" value="F:hydrolase activity"/>
    <property type="evidence" value="ECO:0007669"/>
    <property type="project" value="UniProtKB-KW"/>
</dbReference>
<evidence type="ECO:0000259" key="8">
    <source>
        <dbReference type="PROSITE" id="PS51743"/>
    </source>
</evidence>
<dbReference type="Pfam" id="PF01660">
    <property type="entry name" value="Vmethyltransf"/>
    <property type="match status" value="1"/>
</dbReference>
<feature type="region of interest" description="Disordered" evidence="6">
    <location>
        <begin position="1"/>
        <end position="28"/>
    </location>
</feature>
<evidence type="ECO:0000256" key="3">
    <source>
        <dbReference type="ARBA" id="ARBA00022758"/>
    </source>
</evidence>
<evidence type="ECO:0000256" key="5">
    <source>
        <dbReference type="ARBA" id="ARBA00022840"/>
    </source>
</evidence>
<organism evidence="9">
    <name type="scientific">Air potato virus 1</name>
    <dbReference type="NCBI Taxonomy" id="2491018"/>
    <lineage>
        <taxon>Viruses</taxon>
        <taxon>Riboviria</taxon>
        <taxon>Orthornavirae</taxon>
        <taxon>Kitrinoviricota</taxon>
        <taxon>Alsuviricetes</taxon>
        <taxon>Martellivirales</taxon>
        <taxon>Closteroviridae</taxon>
        <taxon>Ampelovirus</taxon>
        <taxon>Ampelovirus bulbiferae</taxon>
    </lineage>
</organism>
<dbReference type="EMBL" id="MH206615">
    <property type="protein sequence ID" value="AZB50206.1"/>
    <property type="molecule type" value="Genomic_RNA"/>
</dbReference>
<dbReference type="RefSeq" id="YP_010085052.1">
    <property type="nucleotide sequence ID" value="NC_055177.1"/>
</dbReference>
<feature type="region of interest" description="Disordered" evidence="6">
    <location>
        <begin position="235"/>
        <end position="259"/>
    </location>
</feature>
<dbReference type="GO" id="GO:0016556">
    <property type="term" value="P:mRNA modification"/>
    <property type="evidence" value="ECO:0007669"/>
    <property type="project" value="InterPro"/>
</dbReference>